<keyword evidence="1" id="KW-0472">Membrane</keyword>
<feature type="non-terminal residue" evidence="2">
    <location>
        <position position="1"/>
    </location>
</feature>
<organism evidence="2 3">
    <name type="scientific">Dentiscutata erythropus</name>
    <dbReference type="NCBI Taxonomy" id="1348616"/>
    <lineage>
        <taxon>Eukaryota</taxon>
        <taxon>Fungi</taxon>
        <taxon>Fungi incertae sedis</taxon>
        <taxon>Mucoromycota</taxon>
        <taxon>Glomeromycotina</taxon>
        <taxon>Glomeromycetes</taxon>
        <taxon>Diversisporales</taxon>
        <taxon>Gigasporaceae</taxon>
        <taxon>Dentiscutata</taxon>
    </lineage>
</organism>
<reference evidence="2" key="1">
    <citation type="submission" date="2021-06" db="EMBL/GenBank/DDBJ databases">
        <authorList>
            <person name="Kallberg Y."/>
            <person name="Tangrot J."/>
            <person name="Rosling A."/>
        </authorList>
    </citation>
    <scope>NUCLEOTIDE SEQUENCE</scope>
    <source>
        <strain evidence="2">MA453B</strain>
    </source>
</reference>
<sequence length="66" mass="7519">MLPNLLEAYDIPDQFSSWFSFLPCLSCWCVVGGSFMCHGSMTCEYVHLSKILHALLELCDTLFVRV</sequence>
<evidence type="ECO:0000256" key="1">
    <source>
        <dbReference type="SAM" id="Phobius"/>
    </source>
</evidence>
<keyword evidence="1" id="KW-1133">Transmembrane helix</keyword>
<comment type="caution">
    <text evidence="2">The sequence shown here is derived from an EMBL/GenBank/DDBJ whole genome shotgun (WGS) entry which is preliminary data.</text>
</comment>
<proteinExistence type="predicted"/>
<protein>
    <submittedName>
        <fullName evidence="2">18979_t:CDS:1</fullName>
    </submittedName>
</protein>
<dbReference type="AlphaFoldDB" id="A0A9N9JXK2"/>
<evidence type="ECO:0000313" key="3">
    <source>
        <dbReference type="Proteomes" id="UP000789405"/>
    </source>
</evidence>
<keyword evidence="1" id="KW-0812">Transmembrane</keyword>
<evidence type="ECO:0000313" key="2">
    <source>
        <dbReference type="EMBL" id="CAG8802359.1"/>
    </source>
</evidence>
<feature type="non-terminal residue" evidence="2">
    <location>
        <position position="66"/>
    </location>
</feature>
<dbReference type="EMBL" id="CAJVPY010036824">
    <property type="protein sequence ID" value="CAG8802359.1"/>
    <property type="molecule type" value="Genomic_DNA"/>
</dbReference>
<dbReference type="Proteomes" id="UP000789405">
    <property type="component" value="Unassembled WGS sequence"/>
</dbReference>
<name>A0A9N9JXK2_9GLOM</name>
<accession>A0A9N9JXK2</accession>
<feature type="transmembrane region" description="Helical" evidence="1">
    <location>
        <begin position="15"/>
        <end position="37"/>
    </location>
</feature>
<gene>
    <name evidence="2" type="ORF">DERYTH_LOCUS23658</name>
</gene>
<keyword evidence="3" id="KW-1185">Reference proteome</keyword>